<name>A0A067BH33_SAPPC</name>
<dbReference type="GeneID" id="24138491"/>
<dbReference type="OrthoDB" id="63398at2759"/>
<reference evidence="1 2" key="1">
    <citation type="journal article" date="2013" name="PLoS Genet.">
        <title>Distinctive expansion of potential virulence genes in the genome of the oomycete fish pathogen Saprolegnia parasitica.</title>
        <authorList>
            <person name="Jiang R.H."/>
            <person name="de Bruijn I."/>
            <person name="Haas B.J."/>
            <person name="Belmonte R."/>
            <person name="Lobach L."/>
            <person name="Christie J."/>
            <person name="van den Ackerveken G."/>
            <person name="Bottin A."/>
            <person name="Bulone V."/>
            <person name="Diaz-Moreno S.M."/>
            <person name="Dumas B."/>
            <person name="Fan L."/>
            <person name="Gaulin E."/>
            <person name="Govers F."/>
            <person name="Grenville-Briggs L.J."/>
            <person name="Horner N.R."/>
            <person name="Levin J.Z."/>
            <person name="Mammella M."/>
            <person name="Meijer H.J."/>
            <person name="Morris P."/>
            <person name="Nusbaum C."/>
            <person name="Oome S."/>
            <person name="Phillips A.J."/>
            <person name="van Rooyen D."/>
            <person name="Rzeszutek E."/>
            <person name="Saraiva M."/>
            <person name="Secombes C.J."/>
            <person name="Seidl M.F."/>
            <person name="Snel B."/>
            <person name="Stassen J.H."/>
            <person name="Sykes S."/>
            <person name="Tripathy S."/>
            <person name="van den Berg H."/>
            <person name="Vega-Arreguin J.C."/>
            <person name="Wawra S."/>
            <person name="Young S.K."/>
            <person name="Zeng Q."/>
            <person name="Dieguez-Uribeondo J."/>
            <person name="Russ C."/>
            <person name="Tyler B.M."/>
            <person name="van West P."/>
        </authorList>
    </citation>
    <scope>NUCLEOTIDE SEQUENCE [LARGE SCALE GENOMIC DNA]</scope>
    <source>
        <strain evidence="1 2">CBS 223.65</strain>
    </source>
</reference>
<evidence type="ECO:0008006" key="3">
    <source>
        <dbReference type="Google" id="ProtNLM"/>
    </source>
</evidence>
<evidence type="ECO:0000313" key="2">
    <source>
        <dbReference type="Proteomes" id="UP000030745"/>
    </source>
</evidence>
<protein>
    <recommendedName>
        <fullName evidence="3">WW domain-containing protein</fullName>
    </recommendedName>
</protein>
<keyword evidence="2" id="KW-1185">Reference proteome</keyword>
<evidence type="ECO:0000313" key="1">
    <source>
        <dbReference type="EMBL" id="KDO17483.1"/>
    </source>
</evidence>
<dbReference type="OMA" id="GPENDAE"/>
<dbReference type="VEuPathDB" id="FungiDB:SPRG_16908"/>
<dbReference type="KEGG" id="spar:SPRG_16908"/>
<dbReference type="Proteomes" id="UP000030745">
    <property type="component" value="Unassembled WGS sequence"/>
</dbReference>
<dbReference type="RefSeq" id="XP_012211809.1">
    <property type="nucleotide sequence ID" value="XM_012356419.1"/>
</dbReference>
<gene>
    <name evidence="1" type="ORF">SPRG_16908</name>
</gene>
<accession>A0A067BH33</accession>
<sequence length="379" mass="43361">MPEDDALVRHLDQLKKELQAKGASKAQIAIQLDKEYMAKRPYVSPAFTKMEVLAIVSAFDESVIALQEMGKSDFLDPLGWDLPPSEAVLTTVRCVLWLFNVPSPKATSSVLWSGVWAAWIVKNIDAHLCGWEWVACNEPMGLFTKPYDLSRLHLDDLQASLPSTYRVPPSDPSWQRMPAYLLLRDWVSCAVDHVHMQTHVLPTAVAAPYLAKVLEPPTRTPKENVWFIAHTEDGGVPYYYNRDTQACVLDEPPDFDGARVVVPRFMELQMLEVLLSDAKLRADMEVRRVALELARDKDNAWVECIDLATKARYYYSFQRCKLTFTRPNSRNIIKAESSPAYRSVVRIQSAYRRRQALALVREKRAKRKHMPRFASRHFA</sequence>
<dbReference type="AlphaFoldDB" id="A0A067BH33"/>
<organism evidence="1 2">
    <name type="scientific">Saprolegnia parasitica (strain CBS 223.65)</name>
    <dbReference type="NCBI Taxonomy" id="695850"/>
    <lineage>
        <taxon>Eukaryota</taxon>
        <taxon>Sar</taxon>
        <taxon>Stramenopiles</taxon>
        <taxon>Oomycota</taxon>
        <taxon>Saprolegniomycetes</taxon>
        <taxon>Saprolegniales</taxon>
        <taxon>Saprolegniaceae</taxon>
        <taxon>Saprolegnia</taxon>
    </lineage>
</organism>
<proteinExistence type="predicted"/>
<dbReference type="EMBL" id="KK583648">
    <property type="protein sequence ID" value="KDO17483.1"/>
    <property type="molecule type" value="Genomic_DNA"/>
</dbReference>